<keyword evidence="6" id="KW-0411">Iron-sulfur</keyword>
<comment type="caution">
    <text evidence="8">The sequence shown here is derived from an EMBL/GenBank/DDBJ whole genome shotgun (WGS) entry which is preliminary data.</text>
</comment>
<dbReference type="Pfam" id="PF03460">
    <property type="entry name" value="NIR_SIR_ferr"/>
    <property type="match status" value="2"/>
</dbReference>
<dbReference type="InterPro" id="IPR051329">
    <property type="entry name" value="NIR_SIR_4Fe-4S"/>
</dbReference>
<dbReference type="GO" id="GO:0016491">
    <property type="term" value="F:oxidoreductase activity"/>
    <property type="evidence" value="ECO:0007669"/>
    <property type="project" value="UniProtKB-KW"/>
</dbReference>
<evidence type="ECO:0000256" key="2">
    <source>
        <dbReference type="ARBA" id="ARBA00022617"/>
    </source>
</evidence>
<gene>
    <name evidence="8" type="ORF">SIL87_10125</name>
</gene>
<organism evidence="8 9">
    <name type="scientific">Acidiphilium acidophilum</name>
    <name type="common">Thiobacillus acidophilus</name>
    <dbReference type="NCBI Taxonomy" id="76588"/>
    <lineage>
        <taxon>Bacteria</taxon>
        <taxon>Pseudomonadati</taxon>
        <taxon>Pseudomonadota</taxon>
        <taxon>Alphaproteobacteria</taxon>
        <taxon>Acetobacterales</taxon>
        <taxon>Acidocellaceae</taxon>
        <taxon>Acidiphilium</taxon>
    </lineage>
</organism>
<evidence type="ECO:0000256" key="6">
    <source>
        <dbReference type="ARBA" id="ARBA00023014"/>
    </source>
</evidence>
<dbReference type="PROSITE" id="PS00365">
    <property type="entry name" value="NIR_SIR"/>
    <property type="match status" value="1"/>
</dbReference>
<dbReference type="InterPro" id="IPR036136">
    <property type="entry name" value="Nit/Sulf_reduc_fer-like_dom_sf"/>
</dbReference>
<dbReference type="InterPro" id="IPR005117">
    <property type="entry name" value="NiRdtase/SiRdtase_haem-b_fer"/>
</dbReference>
<dbReference type="PANTHER" id="PTHR32439:SF9">
    <property type="entry name" value="BLR3264 PROTEIN"/>
    <property type="match status" value="1"/>
</dbReference>
<keyword evidence="4" id="KW-0560">Oxidoreductase</keyword>
<dbReference type="Proteomes" id="UP001279553">
    <property type="component" value="Unassembled WGS sequence"/>
</dbReference>
<feature type="domain" description="Nitrite/Sulfite reductase ferredoxin-like" evidence="7">
    <location>
        <begin position="232"/>
        <end position="283"/>
    </location>
</feature>
<feature type="domain" description="Nitrite/Sulfite reductase ferredoxin-like" evidence="7">
    <location>
        <begin position="17"/>
        <end position="70"/>
    </location>
</feature>
<keyword evidence="5" id="KW-0408">Iron</keyword>
<dbReference type="AlphaFoldDB" id="A0AAW9DQ54"/>
<sequence length="390" mass="39000">MTRRGWCPSLATPMPAADGLLVRVRPVFGRIDAGAARQVAAAAAAHGNGLIDLTQRGNLQFRGFDLGSAASFAAIVGGLGVDQPVGTPGLMVSPLLGVDPAAAPEAGALAGEIAAVVAGMTGLEGPAEKFSVSFDAGGVIGLGSVGADIAIRTAAIGTAAIGTAAIGAAATGWVVDDEVCSAGDLVAVVRRRLEACAPALRAGRRPERMGMARAARVPPLGFVAYAADRGAFGLGLVFGAMNADLLRLLADLAASFGDGVLRFTPWRAVVIAGVTQAAATRLADVAAAEGMIVAGPDWRFGVQACVGAPFCAAAGRATRADALALGDTGRGVHVSGCAKGCAHPGPAEVTLVGRDGRYDLVRNGRAGDTPVRRGLDLAAVRAELMMKVPA</sequence>
<protein>
    <recommendedName>
        <fullName evidence="7">Nitrite/Sulfite reductase ferredoxin-like domain-containing protein</fullName>
    </recommendedName>
</protein>
<dbReference type="Gene3D" id="3.90.480.10">
    <property type="entry name" value="Sulfite Reductase Hemoprotein,Domain 2"/>
    <property type="match status" value="2"/>
</dbReference>
<accession>A0AAW9DQ54</accession>
<evidence type="ECO:0000259" key="7">
    <source>
        <dbReference type="Pfam" id="PF03460"/>
    </source>
</evidence>
<keyword evidence="2" id="KW-0349">Heme</keyword>
<evidence type="ECO:0000256" key="4">
    <source>
        <dbReference type="ARBA" id="ARBA00023002"/>
    </source>
</evidence>
<keyword evidence="3" id="KW-0479">Metal-binding</keyword>
<dbReference type="GO" id="GO:0020037">
    <property type="term" value="F:heme binding"/>
    <property type="evidence" value="ECO:0007669"/>
    <property type="project" value="InterPro"/>
</dbReference>
<reference evidence="8 9" key="1">
    <citation type="submission" date="2023-11" db="EMBL/GenBank/DDBJ databases">
        <title>MicrobeMod: A computational toolkit for identifying prokaryotic methylation and restriction-modification with nanopore sequencing.</title>
        <authorList>
            <person name="Crits-Christoph A."/>
            <person name="Kang S.C."/>
            <person name="Lee H."/>
            <person name="Ostrov N."/>
        </authorList>
    </citation>
    <scope>NUCLEOTIDE SEQUENCE [LARGE SCALE GENOMIC DNA]</scope>
    <source>
        <strain evidence="8 9">DSMZ 700</strain>
    </source>
</reference>
<dbReference type="PANTHER" id="PTHR32439">
    <property type="entry name" value="FERREDOXIN--NITRITE REDUCTASE, CHLOROPLASTIC"/>
    <property type="match status" value="1"/>
</dbReference>
<dbReference type="EMBL" id="JAWXYB010000018">
    <property type="protein sequence ID" value="MDX5931120.1"/>
    <property type="molecule type" value="Genomic_DNA"/>
</dbReference>
<evidence type="ECO:0000313" key="9">
    <source>
        <dbReference type="Proteomes" id="UP001279553"/>
    </source>
</evidence>
<dbReference type="Gene3D" id="3.30.413.10">
    <property type="entry name" value="Sulfite Reductase Hemoprotein, domain 1"/>
    <property type="match status" value="2"/>
</dbReference>
<dbReference type="GO" id="GO:0046872">
    <property type="term" value="F:metal ion binding"/>
    <property type="evidence" value="ECO:0007669"/>
    <property type="project" value="UniProtKB-KW"/>
</dbReference>
<dbReference type="InterPro" id="IPR006066">
    <property type="entry name" value="NO2/SO3_Rdtase_FeS/sirohaem_BS"/>
</dbReference>
<dbReference type="InterPro" id="IPR045854">
    <property type="entry name" value="NO2/SO3_Rdtase_4Fe4S_sf"/>
</dbReference>
<name>A0AAW9DQ54_ACIAO</name>
<dbReference type="SUPFAM" id="SSF56014">
    <property type="entry name" value="Nitrite and sulphite reductase 4Fe-4S domain-like"/>
    <property type="match status" value="1"/>
</dbReference>
<keyword evidence="1" id="KW-0004">4Fe-4S</keyword>
<evidence type="ECO:0000256" key="5">
    <source>
        <dbReference type="ARBA" id="ARBA00023004"/>
    </source>
</evidence>
<evidence type="ECO:0000256" key="3">
    <source>
        <dbReference type="ARBA" id="ARBA00022723"/>
    </source>
</evidence>
<dbReference type="SUPFAM" id="SSF55124">
    <property type="entry name" value="Nitrite/Sulfite reductase N-terminal domain-like"/>
    <property type="match status" value="2"/>
</dbReference>
<evidence type="ECO:0000256" key="1">
    <source>
        <dbReference type="ARBA" id="ARBA00022485"/>
    </source>
</evidence>
<proteinExistence type="predicted"/>
<dbReference type="GO" id="GO:0051539">
    <property type="term" value="F:4 iron, 4 sulfur cluster binding"/>
    <property type="evidence" value="ECO:0007669"/>
    <property type="project" value="UniProtKB-KW"/>
</dbReference>
<evidence type="ECO:0000313" key="8">
    <source>
        <dbReference type="EMBL" id="MDX5931120.1"/>
    </source>
</evidence>
<keyword evidence="9" id="KW-1185">Reference proteome</keyword>